<keyword evidence="2" id="KW-0378">Hydrolase</keyword>
<dbReference type="InterPro" id="IPR000917">
    <property type="entry name" value="Sulfatase_N"/>
</dbReference>
<dbReference type="EMBL" id="JBHUJB010000037">
    <property type="protein sequence ID" value="MFD2159116.1"/>
    <property type="molecule type" value="Genomic_DNA"/>
</dbReference>
<evidence type="ECO:0000256" key="2">
    <source>
        <dbReference type="ARBA" id="ARBA00022801"/>
    </source>
</evidence>
<comment type="caution">
    <text evidence="5">The sequence shown here is derived from an EMBL/GenBank/DDBJ whole genome shotgun (WGS) entry which is preliminary data.</text>
</comment>
<sequence length="476" mass="53378">MMIRKTLIYLCCLMASLEAAPKPNIILFVIDDLGYADMSFLPFAAGDVETPGIDRIAKKGMYFSNAYATSPICSPARAGLATGRYQQRWGNNWYGRGGLPVGEKTIAMELKALGYVTKKVGKNHMNNQRGDISHPLKHGFDEFFGFSDHTWDYRQLSHASKNKAAHRGPLERDGEMVEFKNAYTTELFTDEGVEFIERDFGGQPFFLQMSYNAVHHPVYVGHPEYEKKFGLKPFPQYDASKGNYKKDWHSQWGMGKGHDPDLRKRYLATLACLDDGVSKILDSLEAGGLTKNTVVIFISDNGGAPYTLANNGPLKGNKYCEAEGGCRIPFLFSWPGHFEEVGSTGSLVSTMDIYPTLVELAGGQPHAKLDGKSLLPILRGEEQGDNHRFLVLSRGSEHRDFVVRSGDYKLRNCTSGRKFSVGQHYLYQDETGDFLYNLKEDIGEKNNLYSVMPEKVSELRGMYKEWCGDVLGENKK</sequence>
<evidence type="ECO:0000256" key="3">
    <source>
        <dbReference type="SAM" id="SignalP"/>
    </source>
</evidence>
<evidence type="ECO:0000256" key="1">
    <source>
        <dbReference type="ARBA" id="ARBA00008779"/>
    </source>
</evidence>
<gene>
    <name evidence="5" type="ORF">ACFSW8_09420</name>
</gene>
<evidence type="ECO:0000313" key="5">
    <source>
        <dbReference type="EMBL" id="MFD2159116.1"/>
    </source>
</evidence>
<name>A0ABW4ZAV7_9BACT</name>
<dbReference type="Proteomes" id="UP001597389">
    <property type="component" value="Unassembled WGS sequence"/>
</dbReference>
<dbReference type="PANTHER" id="PTHR42693">
    <property type="entry name" value="ARYLSULFATASE FAMILY MEMBER"/>
    <property type="match status" value="1"/>
</dbReference>
<feature type="domain" description="Sulfatase N-terminal" evidence="4">
    <location>
        <begin position="23"/>
        <end position="362"/>
    </location>
</feature>
<keyword evidence="6" id="KW-1185">Reference proteome</keyword>
<accession>A0ABW4ZAV7</accession>
<feature type="chain" id="PRO_5046322811" evidence="3">
    <location>
        <begin position="20"/>
        <end position="476"/>
    </location>
</feature>
<organism evidence="5 6">
    <name type="scientific">Rubritalea tangerina</name>
    <dbReference type="NCBI Taxonomy" id="430798"/>
    <lineage>
        <taxon>Bacteria</taxon>
        <taxon>Pseudomonadati</taxon>
        <taxon>Verrucomicrobiota</taxon>
        <taxon>Verrucomicrobiia</taxon>
        <taxon>Verrucomicrobiales</taxon>
        <taxon>Rubritaleaceae</taxon>
        <taxon>Rubritalea</taxon>
    </lineage>
</organism>
<dbReference type="SUPFAM" id="SSF53649">
    <property type="entry name" value="Alkaline phosphatase-like"/>
    <property type="match status" value="1"/>
</dbReference>
<dbReference type="InterPro" id="IPR017850">
    <property type="entry name" value="Alkaline_phosphatase_core_sf"/>
</dbReference>
<comment type="similarity">
    <text evidence="1">Belongs to the sulfatase family.</text>
</comment>
<protein>
    <submittedName>
        <fullName evidence="5">Sulfatase</fullName>
    </submittedName>
</protein>
<dbReference type="RefSeq" id="WP_377091062.1">
    <property type="nucleotide sequence ID" value="NZ_JBHSJL010000014.1"/>
</dbReference>
<feature type="signal peptide" evidence="3">
    <location>
        <begin position="1"/>
        <end position="19"/>
    </location>
</feature>
<proteinExistence type="inferred from homology"/>
<dbReference type="Gene3D" id="3.40.720.10">
    <property type="entry name" value="Alkaline Phosphatase, subunit A"/>
    <property type="match status" value="1"/>
</dbReference>
<dbReference type="Pfam" id="PF00884">
    <property type="entry name" value="Sulfatase"/>
    <property type="match status" value="1"/>
</dbReference>
<evidence type="ECO:0000259" key="4">
    <source>
        <dbReference type="Pfam" id="PF00884"/>
    </source>
</evidence>
<evidence type="ECO:0000313" key="6">
    <source>
        <dbReference type="Proteomes" id="UP001597389"/>
    </source>
</evidence>
<keyword evidence="3" id="KW-0732">Signal</keyword>
<dbReference type="PANTHER" id="PTHR42693:SF53">
    <property type="entry name" value="ENDO-4-O-SULFATASE"/>
    <property type="match status" value="1"/>
</dbReference>
<dbReference type="Gene3D" id="3.30.1120.10">
    <property type="match status" value="1"/>
</dbReference>
<reference evidence="6" key="1">
    <citation type="journal article" date="2019" name="Int. J. Syst. Evol. Microbiol.">
        <title>The Global Catalogue of Microorganisms (GCM) 10K type strain sequencing project: providing services to taxonomists for standard genome sequencing and annotation.</title>
        <authorList>
            <consortium name="The Broad Institute Genomics Platform"/>
            <consortium name="The Broad Institute Genome Sequencing Center for Infectious Disease"/>
            <person name="Wu L."/>
            <person name="Ma J."/>
        </authorList>
    </citation>
    <scope>NUCLEOTIDE SEQUENCE [LARGE SCALE GENOMIC DNA]</scope>
    <source>
        <strain evidence="6">CCUG 57942</strain>
    </source>
</reference>
<dbReference type="InterPro" id="IPR050738">
    <property type="entry name" value="Sulfatase"/>
</dbReference>